<dbReference type="SMART" id="SM00052">
    <property type="entry name" value="EAL"/>
    <property type="match status" value="1"/>
</dbReference>
<name>A0A928KUX6_9FIRM</name>
<feature type="transmembrane region" description="Helical" evidence="2">
    <location>
        <begin position="145"/>
        <end position="166"/>
    </location>
</feature>
<dbReference type="InterPro" id="IPR052155">
    <property type="entry name" value="Biofilm_reg_signaling"/>
</dbReference>
<feature type="transmembrane region" description="Helical" evidence="2">
    <location>
        <begin position="6"/>
        <end position="25"/>
    </location>
</feature>
<keyword evidence="2" id="KW-0812">Transmembrane</keyword>
<evidence type="ECO:0000256" key="1">
    <source>
        <dbReference type="SAM" id="MobiDB-lite"/>
    </source>
</evidence>
<evidence type="ECO:0000256" key="2">
    <source>
        <dbReference type="SAM" id="Phobius"/>
    </source>
</evidence>
<feature type="domain" description="GGDEF" evidence="4">
    <location>
        <begin position="625"/>
        <end position="758"/>
    </location>
</feature>
<dbReference type="Gene3D" id="3.20.20.450">
    <property type="entry name" value="EAL domain"/>
    <property type="match status" value="1"/>
</dbReference>
<dbReference type="Pfam" id="PF00563">
    <property type="entry name" value="EAL"/>
    <property type="match status" value="1"/>
</dbReference>
<feature type="transmembrane region" description="Helical" evidence="2">
    <location>
        <begin position="279"/>
        <end position="299"/>
    </location>
</feature>
<dbReference type="Pfam" id="PF01590">
    <property type="entry name" value="GAF"/>
    <property type="match status" value="1"/>
</dbReference>
<dbReference type="SMART" id="SM00267">
    <property type="entry name" value="GGDEF"/>
    <property type="match status" value="1"/>
</dbReference>
<sequence>MIVETYSVLLLTTCGAAVACGLYAVHGSVTRLNGLFLAICAALAVWAFGLALTGAARTEEISSVGRRVAPLGWGIIGSLTMHAALLLTGREGALKKRWFFFLMYLPAAVSVFAYTVLPLFGRNPDTLVHTENGWVNVSKTDGWDWFYYIYIVLYAAAAAVLLLRWGRRSASNDEKKQAGIISLSFFFASVLGFVTDVLPVFFHIRFPQVAAIFALVMIFAVGYCISRYHFLQPVTIRQNEMILSKSARTNVYLYLGVMLFVGAVLLLTNWPFYAGHRNAIPVQVVSGLLALLGVFLASIEHVRLEESAKEMLVSLCFALLIPFCTLWFADKGIFVAWSFVFLFMMLCLLFNRLMILSTVIVTAFLTQLFAWGYTPPAVIVLSARYYLDRIGVIAFAAAFAIYVNQIYTTRLRENINHVAMQSIASDISHSFVSSGKRDVDQKLYAALEQCGRFIECDCACLVMMSMRENTVRYAIEWRSETADLPRGALGDTMKNIRSEMFRRFHGSEALVLKDTLFLPQADAEMRAQLLAQGIRALVAVPIRNKGEIMGLVGFHAGRPLSMWNLDSIAFIEIVGLILSDAVIKADDEKKLDYLAFYDQLTGLPNRTLFKQRLAEGIRRAQSARQMIGVVFLDLDAFKSVNDTLGHGQGDRLLIEVARTLSGATRQGDTVARFGGDEFILMLGRISSREELAAIMNRLMKVVQKPVLLAGQEFFISVSAGVAAYPQDGDDPETLLKNADTAMYRAKSEGKGRYVFCSREIREEIHAKSQLVNRLYHALERNQLLLHYQPQLDAATRRIVGMEALARWNLPGRGIVGPAEFIPLAEQNGLIYAVGEWVMREACRQNRRWLGMGCANLRMAVNVSVQQLRNPKFIALVGEILQTTQLPPNCLELEVTESVVNGNTDHIIEVLRRLKELGVSICIDDFGTGYSSLSRLKLLPVDRIKMDMQFVHGIEKNEKDRAISKVMITLAGNLKMKVTAEGVETEPQLEFLSRWRCDEVQGFYCHRPMPAGEAEALLRAALCTRQEEDAPSPNTRARSMGPAATAFECRPRD</sequence>
<dbReference type="Pfam" id="PF00990">
    <property type="entry name" value="GGDEF"/>
    <property type="match status" value="1"/>
</dbReference>
<dbReference type="InterPro" id="IPR031621">
    <property type="entry name" value="HisKA_7TM"/>
</dbReference>
<protein>
    <submittedName>
        <fullName evidence="5">EAL domain-containing protein</fullName>
    </submittedName>
</protein>
<feature type="region of interest" description="Disordered" evidence="1">
    <location>
        <begin position="1026"/>
        <end position="1052"/>
    </location>
</feature>
<keyword evidence="2" id="KW-0472">Membrane</keyword>
<dbReference type="CDD" id="cd01948">
    <property type="entry name" value="EAL"/>
    <property type="match status" value="1"/>
</dbReference>
<evidence type="ECO:0000313" key="5">
    <source>
        <dbReference type="EMBL" id="MBE6832420.1"/>
    </source>
</evidence>
<dbReference type="SUPFAM" id="SSF55073">
    <property type="entry name" value="Nucleotide cyclase"/>
    <property type="match status" value="1"/>
</dbReference>
<dbReference type="InterPro" id="IPR003018">
    <property type="entry name" value="GAF"/>
</dbReference>
<dbReference type="InterPro" id="IPR029016">
    <property type="entry name" value="GAF-like_dom_sf"/>
</dbReference>
<dbReference type="FunFam" id="3.30.70.270:FF:000001">
    <property type="entry name" value="Diguanylate cyclase domain protein"/>
    <property type="match status" value="1"/>
</dbReference>
<feature type="transmembrane region" description="Helical" evidence="2">
    <location>
        <begin position="208"/>
        <end position="230"/>
    </location>
</feature>
<gene>
    <name evidence="5" type="ORF">E7512_02350</name>
</gene>
<dbReference type="EMBL" id="SVNY01000001">
    <property type="protein sequence ID" value="MBE6832420.1"/>
    <property type="molecule type" value="Genomic_DNA"/>
</dbReference>
<dbReference type="CDD" id="cd01949">
    <property type="entry name" value="GGDEF"/>
    <property type="match status" value="1"/>
</dbReference>
<dbReference type="PROSITE" id="PS50883">
    <property type="entry name" value="EAL"/>
    <property type="match status" value="1"/>
</dbReference>
<dbReference type="InterPro" id="IPR001633">
    <property type="entry name" value="EAL_dom"/>
</dbReference>
<feature type="transmembrane region" description="Helical" evidence="2">
    <location>
        <begin position="311"/>
        <end position="328"/>
    </location>
</feature>
<keyword evidence="2" id="KW-1133">Transmembrane helix</keyword>
<feature type="transmembrane region" description="Helical" evidence="2">
    <location>
        <begin position="334"/>
        <end position="350"/>
    </location>
</feature>
<reference evidence="5" key="1">
    <citation type="submission" date="2019-04" db="EMBL/GenBank/DDBJ databases">
        <title>Evolution of Biomass-Degrading Anaerobic Consortia Revealed by Metagenomics.</title>
        <authorList>
            <person name="Peng X."/>
        </authorList>
    </citation>
    <scope>NUCLEOTIDE SEQUENCE</scope>
    <source>
        <strain evidence="5">SIG551</strain>
    </source>
</reference>
<dbReference type="InterPro" id="IPR043128">
    <property type="entry name" value="Rev_trsase/Diguanyl_cyclase"/>
</dbReference>
<feature type="transmembrane region" description="Helical" evidence="2">
    <location>
        <begin position="251"/>
        <end position="273"/>
    </location>
</feature>
<dbReference type="SUPFAM" id="SSF141868">
    <property type="entry name" value="EAL domain-like"/>
    <property type="match status" value="1"/>
</dbReference>
<dbReference type="PANTHER" id="PTHR44757:SF2">
    <property type="entry name" value="BIOFILM ARCHITECTURE MAINTENANCE PROTEIN MBAA"/>
    <property type="match status" value="1"/>
</dbReference>
<evidence type="ECO:0000313" key="6">
    <source>
        <dbReference type="Proteomes" id="UP000754750"/>
    </source>
</evidence>
<evidence type="ECO:0000259" key="4">
    <source>
        <dbReference type="PROSITE" id="PS50887"/>
    </source>
</evidence>
<feature type="transmembrane region" description="Helical" evidence="2">
    <location>
        <begin position="68"/>
        <end position="87"/>
    </location>
</feature>
<dbReference type="Proteomes" id="UP000754750">
    <property type="component" value="Unassembled WGS sequence"/>
</dbReference>
<dbReference type="NCBIfam" id="TIGR00254">
    <property type="entry name" value="GGDEF"/>
    <property type="match status" value="1"/>
</dbReference>
<evidence type="ECO:0000259" key="3">
    <source>
        <dbReference type="PROSITE" id="PS50883"/>
    </source>
</evidence>
<proteinExistence type="predicted"/>
<dbReference type="Gene3D" id="3.30.450.40">
    <property type="match status" value="1"/>
</dbReference>
<dbReference type="Gene3D" id="3.30.70.270">
    <property type="match status" value="1"/>
</dbReference>
<dbReference type="PANTHER" id="PTHR44757">
    <property type="entry name" value="DIGUANYLATE CYCLASE DGCP"/>
    <property type="match status" value="1"/>
</dbReference>
<dbReference type="PROSITE" id="PS50887">
    <property type="entry name" value="GGDEF"/>
    <property type="match status" value="1"/>
</dbReference>
<feature type="transmembrane region" description="Helical" evidence="2">
    <location>
        <begin position="32"/>
        <end position="56"/>
    </location>
</feature>
<dbReference type="AlphaFoldDB" id="A0A928KUX6"/>
<dbReference type="InterPro" id="IPR035919">
    <property type="entry name" value="EAL_sf"/>
</dbReference>
<accession>A0A928KUX6</accession>
<organism evidence="5 6">
    <name type="scientific">Faecalispora sporosphaeroides</name>
    <dbReference type="NCBI Taxonomy" id="1549"/>
    <lineage>
        <taxon>Bacteria</taxon>
        <taxon>Bacillati</taxon>
        <taxon>Bacillota</taxon>
        <taxon>Clostridia</taxon>
        <taxon>Eubacteriales</taxon>
        <taxon>Oscillospiraceae</taxon>
        <taxon>Faecalispora</taxon>
    </lineage>
</organism>
<comment type="caution">
    <text evidence="5">The sequence shown here is derived from an EMBL/GenBank/DDBJ whole genome shotgun (WGS) entry which is preliminary data.</text>
</comment>
<dbReference type="InterPro" id="IPR029787">
    <property type="entry name" value="Nucleotide_cyclase"/>
</dbReference>
<dbReference type="RefSeq" id="WP_326839877.1">
    <property type="nucleotide sequence ID" value="NZ_SVNY01000001.1"/>
</dbReference>
<feature type="transmembrane region" description="Helical" evidence="2">
    <location>
        <begin position="178"/>
        <end position="202"/>
    </location>
</feature>
<dbReference type="SUPFAM" id="SSF55781">
    <property type="entry name" value="GAF domain-like"/>
    <property type="match status" value="1"/>
</dbReference>
<dbReference type="InterPro" id="IPR000160">
    <property type="entry name" value="GGDEF_dom"/>
</dbReference>
<dbReference type="Pfam" id="PF16927">
    <property type="entry name" value="HisKA_7TM"/>
    <property type="match status" value="1"/>
</dbReference>
<feature type="transmembrane region" description="Helical" evidence="2">
    <location>
        <begin position="99"/>
        <end position="120"/>
    </location>
</feature>
<feature type="domain" description="EAL" evidence="3">
    <location>
        <begin position="767"/>
        <end position="1021"/>
    </location>
</feature>